<proteinExistence type="predicted"/>
<name>A0ABY4FC59_9BACT</name>
<accession>A0ABY4FC59</accession>
<organism evidence="1 2">
    <name type="scientific">Hymenobacter cellulosivorans</name>
    <dbReference type="NCBI Taxonomy" id="2932249"/>
    <lineage>
        <taxon>Bacteria</taxon>
        <taxon>Pseudomonadati</taxon>
        <taxon>Bacteroidota</taxon>
        <taxon>Cytophagia</taxon>
        <taxon>Cytophagales</taxon>
        <taxon>Hymenobacteraceae</taxon>
        <taxon>Hymenobacter</taxon>
    </lineage>
</organism>
<reference evidence="1 2" key="1">
    <citation type="submission" date="2022-04" db="EMBL/GenBank/DDBJ databases">
        <title>Hymenobacter sp. isolated from the air.</title>
        <authorList>
            <person name="Won M."/>
            <person name="Lee C.-M."/>
            <person name="Woen H.-Y."/>
            <person name="Kwon S.-W."/>
        </authorList>
    </citation>
    <scope>NUCLEOTIDE SEQUENCE [LARGE SCALE GENOMIC DNA]</scope>
    <source>
        <strain evidence="2">5116 S-27</strain>
    </source>
</reference>
<evidence type="ECO:0000313" key="1">
    <source>
        <dbReference type="EMBL" id="UOQ53534.1"/>
    </source>
</evidence>
<dbReference type="Proteomes" id="UP000831785">
    <property type="component" value="Chromosome"/>
</dbReference>
<protein>
    <submittedName>
        <fullName evidence="1">Uncharacterized protein</fullName>
    </submittedName>
</protein>
<sequence length="146" mass="15907">MTQLLWRISAAPPGTWDVLGLRVESTFSAEAGWPAFFNGIPAGWYPTVIEAAVQEVGAASNAVGVSFPGDLDAFDLTQRPPIPADAVEIYCHSLPVESLPRVVFYQILLAFGSRLAECPGQPPEWYLAMHTALQKLRRKLGRELAA</sequence>
<dbReference type="RefSeq" id="WP_244718920.1">
    <property type="nucleotide sequence ID" value="NZ_CP095049.1"/>
</dbReference>
<keyword evidence="2" id="KW-1185">Reference proteome</keyword>
<gene>
    <name evidence="1" type="ORF">MUN80_01960</name>
</gene>
<dbReference type="EMBL" id="CP095049">
    <property type="protein sequence ID" value="UOQ53534.1"/>
    <property type="molecule type" value="Genomic_DNA"/>
</dbReference>
<evidence type="ECO:0000313" key="2">
    <source>
        <dbReference type="Proteomes" id="UP000831785"/>
    </source>
</evidence>